<protein>
    <submittedName>
        <fullName evidence="5">DDE superfamily endonuclease</fullName>
    </submittedName>
</protein>
<evidence type="ECO:0000313" key="6">
    <source>
        <dbReference type="Proteomes" id="UP000199651"/>
    </source>
</evidence>
<dbReference type="InterPro" id="IPR027806">
    <property type="entry name" value="HARBI1_dom"/>
</dbReference>
<keyword evidence="2" id="KW-0479">Metal-binding</keyword>
<reference evidence="6" key="1">
    <citation type="submission" date="2016-10" db="EMBL/GenBank/DDBJ databases">
        <authorList>
            <person name="Varghese N."/>
            <person name="Submissions S."/>
        </authorList>
    </citation>
    <scope>NUCLEOTIDE SEQUENCE [LARGE SCALE GENOMIC DNA]</scope>
    <source>
        <strain evidence="6">IBRC-M 10655</strain>
    </source>
</reference>
<evidence type="ECO:0000256" key="1">
    <source>
        <dbReference type="ARBA" id="ARBA00001968"/>
    </source>
</evidence>
<proteinExistence type="predicted"/>
<evidence type="ECO:0000313" key="5">
    <source>
        <dbReference type="EMBL" id="SDP92168.1"/>
    </source>
</evidence>
<feature type="compositionally biased region" description="Low complexity" evidence="3">
    <location>
        <begin position="95"/>
        <end position="112"/>
    </location>
</feature>
<keyword evidence="5" id="KW-0378">Hydrolase</keyword>
<keyword evidence="6" id="KW-1185">Reference proteome</keyword>
<evidence type="ECO:0000256" key="3">
    <source>
        <dbReference type="SAM" id="MobiDB-lite"/>
    </source>
</evidence>
<accession>A0A1H0WNG1</accession>
<organism evidence="5 6">
    <name type="scientific">Actinokineospora alba</name>
    <dbReference type="NCBI Taxonomy" id="504798"/>
    <lineage>
        <taxon>Bacteria</taxon>
        <taxon>Bacillati</taxon>
        <taxon>Actinomycetota</taxon>
        <taxon>Actinomycetes</taxon>
        <taxon>Pseudonocardiales</taxon>
        <taxon>Pseudonocardiaceae</taxon>
        <taxon>Actinokineospora</taxon>
    </lineage>
</organism>
<dbReference type="EMBL" id="FNJB01000026">
    <property type="protein sequence ID" value="SDP92168.1"/>
    <property type="molecule type" value="Genomic_DNA"/>
</dbReference>
<feature type="region of interest" description="Disordered" evidence="3">
    <location>
        <begin position="88"/>
        <end position="130"/>
    </location>
</feature>
<dbReference type="GO" id="GO:0004519">
    <property type="term" value="F:endonuclease activity"/>
    <property type="evidence" value="ECO:0007669"/>
    <property type="project" value="UniProtKB-KW"/>
</dbReference>
<sequence length="130" mass="14080">MSAARADLDLLARITEWVGDGALAMADLGYEGELDIFRIPFKKPADTTLTVDQQPYNTVHGALRCLGERANSLIKTTYKALRRNRGCPLASARCGPRSPTSRPRRGTPPTSSARWSRGRPAPPSTGSTRG</sequence>
<gene>
    <name evidence="5" type="ORF">SAMN05192558_1266</name>
</gene>
<dbReference type="GO" id="GO:0046872">
    <property type="term" value="F:metal ion binding"/>
    <property type="evidence" value="ECO:0007669"/>
    <property type="project" value="UniProtKB-KW"/>
</dbReference>
<dbReference type="STRING" id="504798.SAMN05421871_1206"/>
<feature type="domain" description="DDE Tnp4" evidence="4">
    <location>
        <begin position="18"/>
        <end position="83"/>
    </location>
</feature>
<name>A0A1H0WNG1_9PSEU</name>
<dbReference type="Proteomes" id="UP000199651">
    <property type="component" value="Unassembled WGS sequence"/>
</dbReference>
<evidence type="ECO:0000259" key="4">
    <source>
        <dbReference type="Pfam" id="PF13359"/>
    </source>
</evidence>
<dbReference type="AlphaFoldDB" id="A0A1H0WNG1"/>
<keyword evidence="5" id="KW-0540">Nuclease</keyword>
<dbReference type="Pfam" id="PF13359">
    <property type="entry name" value="DDE_Tnp_4"/>
    <property type="match status" value="1"/>
</dbReference>
<comment type="cofactor">
    <cofactor evidence="1">
        <name>a divalent metal cation</name>
        <dbReference type="ChEBI" id="CHEBI:60240"/>
    </cofactor>
</comment>
<keyword evidence="5" id="KW-0255">Endonuclease</keyword>
<evidence type="ECO:0000256" key="2">
    <source>
        <dbReference type="ARBA" id="ARBA00022723"/>
    </source>
</evidence>